<dbReference type="PANTHER" id="PTHR18952">
    <property type="entry name" value="CARBONIC ANHYDRASE"/>
    <property type="match status" value="1"/>
</dbReference>
<dbReference type="SUPFAM" id="SSF51069">
    <property type="entry name" value="Carbonic anhydrase"/>
    <property type="match status" value="1"/>
</dbReference>
<dbReference type="GO" id="GO:0004089">
    <property type="term" value="F:carbonate dehydratase activity"/>
    <property type="evidence" value="ECO:0007669"/>
    <property type="project" value="InterPro"/>
</dbReference>
<sequence length="279" mass="31644">MADHNIRLTTLSAFLVLFVLLLQSHIAISQPVADNMEFGYQKGSELGPENWGRVHKEWAACGQGRMQSPVDLSDDRVEVLPLLGFLRSSYRPVTTVLKNRGHDIMLRFEGNVGGVQIDGIDYALKQLHWHLPTEHTINGRRFDMELHMVHQSADNRNAVVGILYTLGPSEPFLAKMEKYIDMVKDRYEVEEAVGMVDPSEIEIGSNQYYRYTGSLTTPPCTEGVVWTIINEVRTVSSEQLRFLSEAVRDDASMNARPVQEINDRRIGLFRPAETIKLMI</sequence>
<dbReference type="Pfam" id="PF00194">
    <property type="entry name" value="Carb_anhydrase"/>
    <property type="match status" value="1"/>
</dbReference>
<evidence type="ECO:0000313" key="3">
    <source>
        <dbReference type="EMBL" id="KAG6526015.1"/>
    </source>
</evidence>
<proteinExistence type="predicted"/>
<dbReference type="AlphaFoldDB" id="A0A8J5HFQ8"/>
<dbReference type="GO" id="GO:0006730">
    <property type="term" value="P:one-carbon metabolic process"/>
    <property type="evidence" value="ECO:0007669"/>
    <property type="project" value="TreeGrafter"/>
</dbReference>
<feature type="domain" description="Alpha-carbonic anhydrase" evidence="2">
    <location>
        <begin position="36"/>
        <end position="270"/>
    </location>
</feature>
<dbReference type="PANTHER" id="PTHR18952:SF253">
    <property type="entry name" value="OS08G0470200 PROTEIN"/>
    <property type="match status" value="1"/>
</dbReference>
<keyword evidence="1" id="KW-0732">Signal</keyword>
<dbReference type="Proteomes" id="UP000734854">
    <property type="component" value="Unassembled WGS sequence"/>
</dbReference>
<reference evidence="3 4" key="1">
    <citation type="submission" date="2020-08" db="EMBL/GenBank/DDBJ databases">
        <title>Plant Genome Project.</title>
        <authorList>
            <person name="Zhang R.-G."/>
        </authorList>
    </citation>
    <scope>NUCLEOTIDE SEQUENCE [LARGE SCALE GENOMIC DNA]</scope>
    <source>
        <tissue evidence="3">Rhizome</tissue>
    </source>
</reference>
<dbReference type="InterPro" id="IPR041891">
    <property type="entry name" value="Alpha_CA_prokaryot-like"/>
</dbReference>
<evidence type="ECO:0000256" key="1">
    <source>
        <dbReference type="SAM" id="SignalP"/>
    </source>
</evidence>
<dbReference type="InterPro" id="IPR001148">
    <property type="entry name" value="CA_dom"/>
</dbReference>
<feature type="signal peptide" evidence="1">
    <location>
        <begin position="1"/>
        <end position="29"/>
    </location>
</feature>
<evidence type="ECO:0000259" key="2">
    <source>
        <dbReference type="PROSITE" id="PS51144"/>
    </source>
</evidence>
<feature type="chain" id="PRO_5035243836" description="Alpha-carbonic anhydrase domain-containing protein" evidence="1">
    <location>
        <begin position="30"/>
        <end position="279"/>
    </location>
</feature>
<dbReference type="CDD" id="cd03124">
    <property type="entry name" value="alpha_CA_prokaryotic_like"/>
    <property type="match status" value="1"/>
</dbReference>
<comment type="caution">
    <text evidence="3">The sequence shown here is derived from an EMBL/GenBank/DDBJ whole genome shotgun (WGS) entry which is preliminary data.</text>
</comment>
<organism evidence="3 4">
    <name type="scientific">Zingiber officinale</name>
    <name type="common">Ginger</name>
    <name type="synonym">Amomum zingiber</name>
    <dbReference type="NCBI Taxonomy" id="94328"/>
    <lineage>
        <taxon>Eukaryota</taxon>
        <taxon>Viridiplantae</taxon>
        <taxon>Streptophyta</taxon>
        <taxon>Embryophyta</taxon>
        <taxon>Tracheophyta</taxon>
        <taxon>Spermatophyta</taxon>
        <taxon>Magnoliopsida</taxon>
        <taxon>Liliopsida</taxon>
        <taxon>Zingiberales</taxon>
        <taxon>Zingiberaceae</taxon>
        <taxon>Zingiber</taxon>
    </lineage>
</organism>
<evidence type="ECO:0000313" key="4">
    <source>
        <dbReference type="Proteomes" id="UP000734854"/>
    </source>
</evidence>
<accession>A0A8J5HFQ8</accession>
<dbReference type="GO" id="GO:0008270">
    <property type="term" value="F:zinc ion binding"/>
    <property type="evidence" value="ECO:0007669"/>
    <property type="project" value="InterPro"/>
</dbReference>
<gene>
    <name evidence="3" type="ORF">ZIOFF_015989</name>
</gene>
<dbReference type="Gene3D" id="3.10.200.10">
    <property type="entry name" value="Alpha carbonic anhydrase"/>
    <property type="match status" value="1"/>
</dbReference>
<dbReference type="InterPro" id="IPR023561">
    <property type="entry name" value="Carbonic_anhydrase_a-class"/>
</dbReference>
<keyword evidence="4" id="KW-1185">Reference proteome</keyword>
<name>A0A8J5HFQ8_ZINOF</name>
<dbReference type="InterPro" id="IPR036398">
    <property type="entry name" value="CA_dom_sf"/>
</dbReference>
<protein>
    <recommendedName>
        <fullName evidence="2">Alpha-carbonic anhydrase domain-containing protein</fullName>
    </recommendedName>
</protein>
<dbReference type="SMART" id="SM01057">
    <property type="entry name" value="Carb_anhydrase"/>
    <property type="match status" value="1"/>
</dbReference>
<dbReference type="EMBL" id="JACMSC010000004">
    <property type="protein sequence ID" value="KAG6526015.1"/>
    <property type="molecule type" value="Genomic_DNA"/>
</dbReference>
<dbReference type="PROSITE" id="PS51144">
    <property type="entry name" value="ALPHA_CA_2"/>
    <property type="match status" value="1"/>
</dbReference>